<feature type="region of interest" description="Disordered" evidence="1">
    <location>
        <begin position="88"/>
        <end position="152"/>
    </location>
</feature>
<dbReference type="InterPro" id="IPR040377">
    <property type="entry name" value="Ssl2009-like"/>
</dbReference>
<evidence type="ECO:0000256" key="1">
    <source>
        <dbReference type="SAM" id="MobiDB-lite"/>
    </source>
</evidence>
<keyword evidence="2" id="KW-0472">Membrane</keyword>
<feature type="compositionally biased region" description="Acidic residues" evidence="1">
    <location>
        <begin position="236"/>
        <end position="246"/>
    </location>
</feature>
<organism evidence="3 4">
    <name type="scientific">Panicum miliaceum</name>
    <name type="common">Proso millet</name>
    <name type="synonym">Broomcorn millet</name>
    <dbReference type="NCBI Taxonomy" id="4540"/>
    <lineage>
        <taxon>Eukaryota</taxon>
        <taxon>Viridiplantae</taxon>
        <taxon>Streptophyta</taxon>
        <taxon>Embryophyta</taxon>
        <taxon>Tracheophyta</taxon>
        <taxon>Spermatophyta</taxon>
        <taxon>Magnoliopsida</taxon>
        <taxon>Liliopsida</taxon>
        <taxon>Poales</taxon>
        <taxon>Poaceae</taxon>
        <taxon>PACMAD clade</taxon>
        <taxon>Panicoideae</taxon>
        <taxon>Panicodae</taxon>
        <taxon>Paniceae</taxon>
        <taxon>Panicinae</taxon>
        <taxon>Panicum</taxon>
        <taxon>Panicum sect. Panicum</taxon>
    </lineage>
</organism>
<dbReference type="PANTHER" id="PTHR34048">
    <property type="entry name" value="LOW-DENSITY RECEPTOR-LIKE PROTEIN"/>
    <property type="match status" value="1"/>
</dbReference>
<evidence type="ECO:0000256" key="2">
    <source>
        <dbReference type="SAM" id="Phobius"/>
    </source>
</evidence>
<dbReference type="EMBL" id="PQIB02000015">
    <property type="protein sequence ID" value="RLM64237.1"/>
    <property type="molecule type" value="Genomic_DNA"/>
</dbReference>
<feature type="compositionally biased region" description="Basic and acidic residues" evidence="1">
    <location>
        <begin position="41"/>
        <end position="60"/>
    </location>
</feature>
<dbReference type="GO" id="GO:0009706">
    <property type="term" value="C:chloroplast inner membrane"/>
    <property type="evidence" value="ECO:0007669"/>
    <property type="project" value="TreeGrafter"/>
</dbReference>
<feature type="region of interest" description="Disordered" evidence="1">
    <location>
        <begin position="236"/>
        <end position="257"/>
    </location>
</feature>
<dbReference type="GO" id="GO:0009535">
    <property type="term" value="C:chloroplast thylakoid membrane"/>
    <property type="evidence" value="ECO:0007669"/>
    <property type="project" value="TreeGrafter"/>
</dbReference>
<name>A0A3L6PRI0_PANMI</name>
<proteinExistence type="predicted"/>
<feature type="region of interest" description="Disordered" evidence="1">
    <location>
        <begin position="1"/>
        <end position="60"/>
    </location>
</feature>
<dbReference type="AlphaFoldDB" id="A0A3L6PRI0"/>
<keyword evidence="2" id="KW-1133">Transmembrane helix</keyword>
<feature type="compositionally biased region" description="Low complexity" evidence="1">
    <location>
        <begin position="17"/>
        <end position="29"/>
    </location>
</feature>
<keyword evidence="2" id="KW-0812">Transmembrane</keyword>
<protein>
    <submittedName>
        <fullName evidence="3">Uncharacterized protein</fullName>
    </submittedName>
</protein>
<feature type="compositionally biased region" description="Basic residues" evidence="1">
    <location>
        <begin position="88"/>
        <end position="99"/>
    </location>
</feature>
<keyword evidence="4" id="KW-1185">Reference proteome</keyword>
<comment type="caution">
    <text evidence="3">The sequence shown here is derived from an EMBL/GenBank/DDBJ whole genome shotgun (WGS) entry which is preliminary data.</text>
</comment>
<dbReference type="STRING" id="4540.A0A3L6PRI0"/>
<feature type="transmembrane region" description="Helical" evidence="2">
    <location>
        <begin position="205"/>
        <end position="224"/>
    </location>
</feature>
<reference evidence="4" key="1">
    <citation type="journal article" date="2019" name="Nat. Commun.">
        <title>The genome of broomcorn millet.</title>
        <authorList>
            <person name="Zou C."/>
            <person name="Miki D."/>
            <person name="Li D."/>
            <person name="Tang Q."/>
            <person name="Xiao L."/>
            <person name="Rajput S."/>
            <person name="Deng P."/>
            <person name="Jia W."/>
            <person name="Huang R."/>
            <person name="Zhang M."/>
            <person name="Sun Y."/>
            <person name="Hu J."/>
            <person name="Fu X."/>
            <person name="Schnable P.S."/>
            <person name="Li F."/>
            <person name="Zhang H."/>
            <person name="Feng B."/>
            <person name="Zhu X."/>
            <person name="Liu R."/>
            <person name="Schnable J.C."/>
            <person name="Zhu J.-K."/>
            <person name="Zhang H."/>
        </authorList>
    </citation>
    <scope>NUCLEOTIDE SEQUENCE [LARGE SCALE GENOMIC DNA]</scope>
</reference>
<accession>A0A3L6PRI0</accession>
<gene>
    <name evidence="3" type="ORF">C2845_PM16G18270</name>
</gene>
<evidence type="ECO:0000313" key="3">
    <source>
        <dbReference type="EMBL" id="RLM64237.1"/>
    </source>
</evidence>
<dbReference type="Proteomes" id="UP000275267">
    <property type="component" value="Unassembled WGS sequence"/>
</dbReference>
<dbReference type="PANTHER" id="PTHR34048:SF3">
    <property type="entry name" value="LOW-DENSITY RECEPTOR-LIKE PROTEIN"/>
    <property type="match status" value="1"/>
</dbReference>
<sequence>MRGARSDTGRIPPAPLRAPRAGRFARGKGSPVARRPGPEGAGRDTRDACKSGRRDGERIWKWPATSCARQRRPVGLASSAGRACATVHRARVPWRHSPRRSPPPPGPAGAASDVRRACGSAGALPRASSRVATHVARTSKPADSRIGGRFHRLPHSGKLPPSLFAAPTAAMAAPSAALSVSVCMFHSSHIQLNTNYEDSKGGGGFLAGFLIGGAIFGTLGYVFAPQISRTLDSLLDENGQDSESDETGLQRVPGPQRGQYYDEGLEKTRQTLGDKISQLNLAIDKAASRLKRVTGNVENEAVVDETEIEISSLNDNEHVVENLNEHGFVQGESATRTSDSTCKLEN</sequence>
<evidence type="ECO:0000313" key="4">
    <source>
        <dbReference type="Proteomes" id="UP000275267"/>
    </source>
</evidence>
<dbReference type="OrthoDB" id="2020464at2759"/>